<evidence type="ECO:0000313" key="2">
    <source>
        <dbReference type="EMBL" id="PUZ23045.1"/>
    </source>
</evidence>
<comment type="caution">
    <text evidence="2">The sequence shown here is derived from an EMBL/GenBank/DDBJ whole genome shotgun (WGS) entry which is preliminary data.</text>
</comment>
<protein>
    <recommendedName>
        <fullName evidence="4">TonB-dependent receptor plug domain-containing protein</fullName>
    </recommendedName>
</protein>
<proteinExistence type="predicted"/>
<dbReference type="OrthoDB" id="679547at2"/>
<organism evidence="2 3">
    <name type="scientific">Chitinophaga parva</name>
    <dbReference type="NCBI Taxonomy" id="2169414"/>
    <lineage>
        <taxon>Bacteria</taxon>
        <taxon>Pseudomonadati</taxon>
        <taxon>Bacteroidota</taxon>
        <taxon>Chitinophagia</taxon>
        <taxon>Chitinophagales</taxon>
        <taxon>Chitinophagaceae</taxon>
        <taxon>Chitinophaga</taxon>
    </lineage>
</organism>
<reference evidence="2 3" key="1">
    <citation type="submission" date="2018-04" db="EMBL/GenBank/DDBJ databases">
        <title>Chitinophaga fuyangensis sp. nov., isolated from soil in a chemical factory.</title>
        <authorList>
            <person name="Chen K."/>
        </authorList>
    </citation>
    <scope>NUCLEOTIDE SEQUENCE [LARGE SCALE GENOMIC DNA]</scope>
    <source>
        <strain evidence="2 3">LY-1</strain>
    </source>
</reference>
<accession>A0A2T7BD87</accession>
<keyword evidence="3" id="KW-1185">Reference proteome</keyword>
<name>A0A2T7BD87_9BACT</name>
<gene>
    <name evidence="2" type="ORF">DCC81_21820</name>
</gene>
<dbReference type="RefSeq" id="WP_108688789.1">
    <property type="nucleotide sequence ID" value="NZ_QCYK01000003.1"/>
</dbReference>
<keyword evidence="1" id="KW-0732">Signal</keyword>
<dbReference type="EMBL" id="QCYK01000003">
    <property type="protein sequence ID" value="PUZ23045.1"/>
    <property type="molecule type" value="Genomic_DNA"/>
</dbReference>
<feature type="signal peptide" evidence="1">
    <location>
        <begin position="1"/>
        <end position="19"/>
    </location>
</feature>
<dbReference type="Proteomes" id="UP000244450">
    <property type="component" value="Unassembled WGS sequence"/>
</dbReference>
<dbReference type="AlphaFoldDB" id="A0A2T7BD87"/>
<feature type="chain" id="PRO_5015692476" description="TonB-dependent receptor plug domain-containing protein" evidence="1">
    <location>
        <begin position="20"/>
        <end position="550"/>
    </location>
</feature>
<sequence length="550" mass="61545">MKRCLFILGFLVATCCAHAQDGVYRERLYVNMDQDHYLAGEWCWFSVYSLDAATDQPRVFSRIAYLELLDAHGTPVVQTKLALDSARAQGAVQLPADLPSGTYTWRAYTRWMRNFSSEGFFTQQVNVYNTLHPEAMNGAHLIPGALQGAPDAALHCSTDKPLYDRRSQLEIRLKTGVPVTGLSLSVFRVDTVMEKVKLSPQAYKHYPLIDTLLPELRGNIITGRIVNRATGTPVEGVIGTLSVPGRKPVFQAVSSDANGRFISELEEAYGNSTLIMECREKQYRIIPDYQFAPVLTPAQEAARDSLPENVLEAYATRHVSAQVEHAYRERDLAAPPAPLRDSVPFFGRPDEEILLDDYTRFTTMEDVFREVIKQVFVRRAGGVLHLHCWNLGTEMMEHDDALVLLDGVPVYNNKELFEFDPLKIRKISVRARPVYYGPIRAAGVVFMQTYSGDLKGYPLDSTQVSAQDFVGLQNPHPFPAPAYVSQTERNSRFPDYRSLLYWQPSVRFDAAGAATVQCYTGDLPGHYLVVAAGLDAGGKPCYTTHAFDVK</sequence>
<evidence type="ECO:0008006" key="4">
    <source>
        <dbReference type="Google" id="ProtNLM"/>
    </source>
</evidence>
<evidence type="ECO:0000313" key="3">
    <source>
        <dbReference type="Proteomes" id="UP000244450"/>
    </source>
</evidence>
<evidence type="ECO:0000256" key="1">
    <source>
        <dbReference type="SAM" id="SignalP"/>
    </source>
</evidence>